<keyword evidence="5 6" id="KW-0472">Membrane</keyword>
<feature type="transmembrane region" description="Helical" evidence="6">
    <location>
        <begin position="112"/>
        <end position="133"/>
    </location>
</feature>
<proteinExistence type="predicted"/>
<dbReference type="AlphaFoldDB" id="A0A5M9P0V7"/>
<evidence type="ECO:0000256" key="1">
    <source>
        <dbReference type="ARBA" id="ARBA00004651"/>
    </source>
</evidence>
<feature type="transmembrane region" description="Helical" evidence="6">
    <location>
        <begin position="40"/>
        <end position="65"/>
    </location>
</feature>
<name>A0A5M9P0V7_9VIBR</name>
<organism evidence="7 8">
    <name type="scientific">Vibrio gigantis</name>
    <dbReference type="NCBI Taxonomy" id="296199"/>
    <lineage>
        <taxon>Bacteria</taxon>
        <taxon>Pseudomonadati</taxon>
        <taxon>Pseudomonadota</taxon>
        <taxon>Gammaproteobacteria</taxon>
        <taxon>Vibrionales</taxon>
        <taxon>Vibrionaceae</taxon>
        <taxon>Vibrio</taxon>
    </lineage>
</organism>
<evidence type="ECO:0000313" key="8">
    <source>
        <dbReference type="Proteomes" id="UP000322521"/>
    </source>
</evidence>
<dbReference type="Proteomes" id="UP000322521">
    <property type="component" value="Unassembled WGS sequence"/>
</dbReference>
<dbReference type="RefSeq" id="WP_086715680.1">
    <property type="nucleotide sequence ID" value="NZ_AP025492.1"/>
</dbReference>
<dbReference type="GO" id="GO:0005886">
    <property type="term" value="C:plasma membrane"/>
    <property type="evidence" value="ECO:0007669"/>
    <property type="project" value="UniProtKB-SubCell"/>
</dbReference>
<evidence type="ECO:0000256" key="6">
    <source>
        <dbReference type="SAM" id="Phobius"/>
    </source>
</evidence>
<accession>A0A5M9P0V7</accession>
<dbReference type="GO" id="GO:0015171">
    <property type="term" value="F:amino acid transmembrane transporter activity"/>
    <property type="evidence" value="ECO:0007669"/>
    <property type="project" value="TreeGrafter"/>
</dbReference>
<feature type="transmembrane region" description="Helical" evidence="6">
    <location>
        <begin position="185"/>
        <end position="202"/>
    </location>
</feature>
<comment type="caution">
    <text evidence="7">The sequence shown here is derived from an EMBL/GenBank/DDBJ whole genome shotgun (WGS) entry which is preliminary data.</text>
</comment>
<feature type="transmembrane region" description="Helical" evidence="6">
    <location>
        <begin position="6"/>
        <end position="28"/>
    </location>
</feature>
<evidence type="ECO:0000256" key="2">
    <source>
        <dbReference type="ARBA" id="ARBA00022475"/>
    </source>
</evidence>
<dbReference type="OrthoDB" id="9804822at2"/>
<dbReference type="EMBL" id="VXJS01000003">
    <property type="protein sequence ID" value="KAA8678432.1"/>
    <property type="molecule type" value="Genomic_DNA"/>
</dbReference>
<sequence length="204" mass="21250">MTISSGIALFVAMALSAAIPGPSVLAVVSRSIAYGSVQGLLVVVGVLVADYIFIFLAISGLSLVASLMGEFASLIKYVGVAYLLWLAYITWTSEVVDLGAKETKASIKSSSLITGMIMTLSNPKAILFYMGFFPAFVDLTALTVIDVVSILLLSTISVGGILAAYACAASKASFMFKGHIARKRLNKLSGGFLATCGVMLAAKT</sequence>
<dbReference type="PANTHER" id="PTHR30086">
    <property type="entry name" value="ARGININE EXPORTER PROTEIN ARGO"/>
    <property type="match status" value="1"/>
</dbReference>
<feature type="transmembrane region" description="Helical" evidence="6">
    <location>
        <begin position="139"/>
        <end position="165"/>
    </location>
</feature>
<dbReference type="Pfam" id="PF01810">
    <property type="entry name" value="LysE"/>
    <property type="match status" value="1"/>
</dbReference>
<keyword evidence="3 6" id="KW-0812">Transmembrane</keyword>
<protein>
    <submittedName>
        <fullName evidence="7">LysE family translocator</fullName>
    </submittedName>
</protein>
<keyword evidence="8" id="KW-1185">Reference proteome</keyword>
<reference evidence="7 8" key="1">
    <citation type="submission" date="2019-09" db="EMBL/GenBank/DDBJ databases">
        <title>Draft genome sequence of various Type strains from the CCUG.</title>
        <authorList>
            <person name="Pineiro-Iglesias B."/>
            <person name="Tunovic T."/>
            <person name="Unosson C."/>
            <person name="Inganas E."/>
            <person name="Ohlen M."/>
            <person name="Cardew S."/>
            <person name="Jensie-Markopoulos S."/>
            <person name="Salva-Serra F."/>
            <person name="Jaen-Luchoro D."/>
            <person name="Karlsson R."/>
            <person name="Svensson-Stadler L."/>
            <person name="Chun J."/>
            <person name="Moore E."/>
        </authorList>
    </citation>
    <scope>NUCLEOTIDE SEQUENCE [LARGE SCALE GENOMIC DNA]</scope>
    <source>
        <strain evidence="7 8">CCUG 56969T</strain>
    </source>
</reference>
<comment type="subcellular location">
    <subcellularLocation>
        <location evidence="1">Cell membrane</location>
        <topology evidence="1">Multi-pass membrane protein</topology>
    </subcellularLocation>
</comment>
<dbReference type="PANTHER" id="PTHR30086:SF20">
    <property type="entry name" value="ARGININE EXPORTER PROTEIN ARGO-RELATED"/>
    <property type="match status" value="1"/>
</dbReference>
<evidence type="ECO:0000256" key="5">
    <source>
        <dbReference type="ARBA" id="ARBA00023136"/>
    </source>
</evidence>
<evidence type="ECO:0000313" key="7">
    <source>
        <dbReference type="EMBL" id="KAA8678432.1"/>
    </source>
</evidence>
<keyword evidence="4 6" id="KW-1133">Transmembrane helix</keyword>
<feature type="transmembrane region" description="Helical" evidence="6">
    <location>
        <begin position="71"/>
        <end position="91"/>
    </location>
</feature>
<dbReference type="InterPro" id="IPR001123">
    <property type="entry name" value="LeuE-type"/>
</dbReference>
<evidence type="ECO:0000256" key="3">
    <source>
        <dbReference type="ARBA" id="ARBA00022692"/>
    </source>
</evidence>
<evidence type="ECO:0000256" key="4">
    <source>
        <dbReference type="ARBA" id="ARBA00022989"/>
    </source>
</evidence>
<keyword evidence="2" id="KW-1003">Cell membrane</keyword>
<gene>
    <name evidence="7" type="ORF">F4W18_06740</name>
</gene>